<proteinExistence type="predicted"/>
<evidence type="ECO:0000313" key="2">
    <source>
        <dbReference type="Proteomes" id="UP001157502"/>
    </source>
</evidence>
<sequence>MIYWVRETSSRNKSNEPQLSHEPAELPFLQIRVEPPGSRLLTMKRQNLRTLALIICTFAYLLIGAAVFDALESSNETYQKAQVNERMRILSVKYQFNETDKIELEDVVLQLKPHKGGVQWKFAGSFYFAITVITTIGYGHAAPSTDGGKAFCMLYALLGIPLTLVMFQSLGERINTLVRYLLHRLKKCAGLRRTEVSMANMVAIGFISCVSTLCIGALSFSYFEGWSFFHAYYYCFITLTTIGFGDYVALQSHEALQNNPKYVAFSFIYILTGLTVIGAFLNLVVLRFMTMNAEDERRDAEQRALLSRNGQAGGHGHARSHCAPDPPSSSSAASGCSGGTGAPGCSGNGGVAGAGRGLRGVYEEVLHFQSMCSCLWYKSREKLQYSIPMIIRDMSTSDTYMEHCEAFSTEPLHPLHSNGCVYSLHHPHSAISSVSTGLHCYTPYRLGRCKRRSSI</sequence>
<comment type="caution">
    <text evidence="1">The sequence shown here is derived from an EMBL/GenBank/DDBJ whole genome shotgun (WGS) entry which is preliminary data.</text>
</comment>
<gene>
    <name evidence="1" type="ORF">DPEC_G00319390</name>
</gene>
<keyword evidence="2" id="KW-1185">Reference proteome</keyword>
<accession>A0ACC2F9K3</accession>
<evidence type="ECO:0000313" key="1">
    <source>
        <dbReference type="EMBL" id="KAJ7988029.1"/>
    </source>
</evidence>
<reference evidence="1" key="1">
    <citation type="submission" date="2021-05" db="EMBL/GenBank/DDBJ databases">
        <authorList>
            <person name="Pan Q."/>
            <person name="Jouanno E."/>
            <person name="Zahm M."/>
            <person name="Klopp C."/>
            <person name="Cabau C."/>
            <person name="Louis A."/>
            <person name="Berthelot C."/>
            <person name="Parey E."/>
            <person name="Roest Crollius H."/>
            <person name="Montfort J."/>
            <person name="Robinson-Rechavi M."/>
            <person name="Bouchez O."/>
            <person name="Lampietro C."/>
            <person name="Lopez Roques C."/>
            <person name="Donnadieu C."/>
            <person name="Postlethwait J."/>
            <person name="Bobe J."/>
            <person name="Dillon D."/>
            <person name="Chandos A."/>
            <person name="von Hippel F."/>
            <person name="Guiguen Y."/>
        </authorList>
    </citation>
    <scope>NUCLEOTIDE SEQUENCE</scope>
    <source>
        <strain evidence="1">YG-Jan2019</strain>
    </source>
</reference>
<dbReference type="EMBL" id="CM055758">
    <property type="protein sequence ID" value="KAJ7988029.1"/>
    <property type="molecule type" value="Genomic_DNA"/>
</dbReference>
<name>A0ACC2F9K3_DALPE</name>
<dbReference type="Proteomes" id="UP001157502">
    <property type="component" value="Chromosome 31"/>
</dbReference>
<protein>
    <submittedName>
        <fullName evidence="1">Uncharacterized protein</fullName>
    </submittedName>
</protein>
<organism evidence="1 2">
    <name type="scientific">Dallia pectoralis</name>
    <name type="common">Alaska blackfish</name>
    <dbReference type="NCBI Taxonomy" id="75939"/>
    <lineage>
        <taxon>Eukaryota</taxon>
        <taxon>Metazoa</taxon>
        <taxon>Chordata</taxon>
        <taxon>Craniata</taxon>
        <taxon>Vertebrata</taxon>
        <taxon>Euteleostomi</taxon>
        <taxon>Actinopterygii</taxon>
        <taxon>Neopterygii</taxon>
        <taxon>Teleostei</taxon>
        <taxon>Protacanthopterygii</taxon>
        <taxon>Esociformes</taxon>
        <taxon>Umbridae</taxon>
        <taxon>Dallia</taxon>
    </lineage>
</organism>